<keyword evidence="3" id="KW-1185">Reference proteome</keyword>
<keyword evidence="1" id="KW-0472">Membrane</keyword>
<dbReference type="RefSeq" id="WP_390190398.1">
    <property type="nucleotide sequence ID" value="NZ_JBHMEP010000001.1"/>
</dbReference>
<feature type="transmembrane region" description="Helical" evidence="1">
    <location>
        <begin position="216"/>
        <end position="235"/>
    </location>
</feature>
<dbReference type="Proteomes" id="UP001589645">
    <property type="component" value="Unassembled WGS sequence"/>
</dbReference>
<gene>
    <name evidence="2" type="ORF">ACFFUV_05775</name>
</gene>
<evidence type="ECO:0000313" key="2">
    <source>
        <dbReference type="EMBL" id="MFB9134480.1"/>
    </source>
</evidence>
<accession>A0ABV5HJT8</accession>
<organism evidence="2 3">
    <name type="scientific">Vibrio olivae</name>
    <dbReference type="NCBI Taxonomy" id="1243002"/>
    <lineage>
        <taxon>Bacteria</taxon>
        <taxon>Pseudomonadati</taxon>
        <taxon>Pseudomonadota</taxon>
        <taxon>Gammaproteobacteria</taxon>
        <taxon>Vibrionales</taxon>
        <taxon>Vibrionaceae</taxon>
        <taxon>Vibrio</taxon>
    </lineage>
</organism>
<evidence type="ECO:0000256" key="1">
    <source>
        <dbReference type="SAM" id="Phobius"/>
    </source>
</evidence>
<reference evidence="2 3" key="1">
    <citation type="submission" date="2024-09" db="EMBL/GenBank/DDBJ databases">
        <authorList>
            <person name="Sun Q."/>
            <person name="Mori K."/>
        </authorList>
    </citation>
    <scope>NUCLEOTIDE SEQUENCE [LARGE SCALE GENOMIC DNA]</scope>
    <source>
        <strain evidence="2 3">CECT 8064</strain>
    </source>
</reference>
<evidence type="ECO:0000313" key="3">
    <source>
        <dbReference type="Proteomes" id="UP001589645"/>
    </source>
</evidence>
<feature type="transmembrane region" description="Helical" evidence="1">
    <location>
        <begin position="173"/>
        <end position="196"/>
    </location>
</feature>
<keyword evidence="1" id="KW-1133">Transmembrane helix</keyword>
<protein>
    <submittedName>
        <fullName evidence="2">DUF4405 domain-containing protein</fullName>
    </submittedName>
</protein>
<name>A0ABV5HJT8_9VIBR</name>
<dbReference type="EMBL" id="JBHMEP010000001">
    <property type="protein sequence ID" value="MFB9134480.1"/>
    <property type="molecule type" value="Genomic_DNA"/>
</dbReference>
<feature type="transmembrane region" description="Helical" evidence="1">
    <location>
        <begin position="90"/>
        <end position="113"/>
    </location>
</feature>
<proteinExistence type="predicted"/>
<sequence>MNIPIPTVISLVLSTKSDMSIFKFSPKMPVRLVFDSFSLLMVILCLAYYWQGNKVHEWLGAALFLFIALHNTYNRLWYRHINKHIKKPKPLIIVLLNGCLILTALTLLMTSLLVSREVLPNISENPGYFIRSVHIAAGYWLFALVAMHAGLNGNKVASWFTRYSFIRKAPVHIGMKLLLAAVSIQGIISFKEMVMVDKLTMNPVLFMWDFSNLPGFIFHHISIFVFISFTTFYTMHRMRWKNWLKASKENA</sequence>
<feature type="transmembrane region" description="Helical" evidence="1">
    <location>
        <begin position="32"/>
        <end position="52"/>
    </location>
</feature>
<feature type="transmembrane region" description="Helical" evidence="1">
    <location>
        <begin position="133"/>
        <end position="152"/>
    </location>
</feature>
<comment type="caution">
    <text evidence="2">The sequence shown here is derived from an EMBL/GenBank/DDBJ whole genome shotgun (WGS) entry which is preliminary data.</text>
</comment>
<feature type="transmembrane region" description="Helical" evidence="1">
    <location>
        <begin position="58"/>
        <end position="78"/>
    </location>
</feature>
<keyword evidence="1" id="KW-0812">Transmembrane</keyword>